<protein>
    <submittedName>
        <fullName evidence="1">3168_t:CDS:1</fullName>
    </submittedName>
</protein>
<sequence length="63" mass="7159">PVEDPPQTNIFNADSLKAIEAMYWSQFSATVINEEDGLWDVPCKPLELNVKLSRRGVRKQLPC</sequence>
<dbReference type="EMBL" id="CAJVPW010064378">
    <property type="protein sequence ID" value="CAG8785812.1"/>
    <property type="molecule type" value="Genomic_DNA"/>
</dbReference>
<proteinExistence type="predicted"/>
<name>A0ACA9RCG2_9GLOM</name>
<organism evidence="1 2">
    <name type="scientific">Cetraspora pellucida</name>
    <dbReference type="NCBI Taxonomy" id="1433469"/>
    <lineage>
        <taxon>Eukaryota</taxon>
        <taxon>Fungi</taxon>
        <taxon>Fungi incertae sedis</taxon>
        <taxon>Mucoromycota</taxon>
        <taxon>Glomeromycotina</taxon>
        <taxon>Glomeromycetes</taxon>
        <taxon>Diversisporales</taxon>
        <taxon>Gigasporaceae</taxon>
        <taxon>Cetraspora</taxon>
    </lineage>
</organism>
<dbReference type="Proteomes" id="UP000789366">
    <property type="component" value="Unassembled WGS sequence"/>
</dbReference>
<evidence type="ECO:0000313" key="1">
    <source>
        <dbReference type="EMBL" id="CAG8785812.1"/>
    </source>
</evidence>
<comment type="caution">
    <text evidence="1">The sequence shown here is derived from an EMBL/GenBank/DDBJ whole genome shotgun (WGS) entry which is preliminary data.</text>
</comment>
<evidence type="ECO:0000313" key="2">
    <source>
        <dbReference type="Proteomes" id="UP000789366"/>
    </source>
</evidence>
<keyword evidence="2" id="KW-1185">Reference proteome</keyword>
<accession>A0ACA9RCG2</accession>
<feature type="non-terminal residue" evidence="1">
    <location>
        <position position="1"/>
    </location>
</feature>
<reference evidence="1" key="1">
    <citation type="submission" date="2021-06" db="EMBL/GenBank/DDBJ databases">
        <authorList>
            <person name="Kallberg Y."/>
            <person name="Tangrot J."/>
            <person name="Rosling A."/>
        </authorList>
    </citation>
    <scope>NUCLEOTIDE SEQUENCE</scope>
    <source>
        <strain evidence="1">28 12/20/2015</strain>
    </source>
</reference>
<gene>
    <name evidence="1" type="ORF">SPELUC_LOCUS16779</name>
</gene>